<comment type="subcellular location">
    <subcellularLocation>
        <location evidence="1">Mitochondrion</location>
    </subcellularLocation>
</comment>
<dbReference type="GO" id="GO:0003735">
    <property type="term" value="F:structural constituent of ribosome"/>
    <property type="evidence" value="ECO:0007669"/>
    <property type="project" value="InterPro"/>
</dbReference>
<reference evidence="11" key="1">
    <citation type="journal article" date="2022" name="bioRxiv">
        <title>Sequencing and chromosome-scale assembly of the giantPleurodeles waltlgenome.</title>
        <authorList>
            <person name="Brown T."/>
            <person name="Elewa A."/>
            <person name="Iarovenko S."/>
            <person name="Subramanian E."/>
            <person name="Araus A.J."/>
            <person name="Petzold A."/>
            <person name="Susuki M."/>
            <person name="Suzuki K.-i.T."/>
            <person name="Hayashi T."/>
            <person name="Toyoda A."/>
            <person name="Oliveira C."/>
            <person name="Osipova E."/>
            <person name="Leigh N.D."/>
            <person name="Simon A."/>
            <person name="Yun M.H."/>
        </authorList>
    </citation>
    <scope>NUCLEOTIDE SEQUENCE</scope>
    <source>
        <strain evidence="11">20211129_DDA</strain>
        <tissue evidence="11">Liver</tissue>
    </source>
</reference>
<evidence type="ECO:0000313" key="12">
    <source>
        <dbReference type="Proteomes" id="UP001066276"/>
    </source>
</evidence>
<dbReference type="Proteomes" id="UP001066276">
    <property type="component" value="Chromosome 6"/>
</dbReference>
<comment type="caution">
    <text evidence="11">The sequence shown here is derived from an EMBL/GenBank/DDBJ whole genome shotgun (WGS) entry which is preliminary data.</text>
</comment>
<evidence type="ECO:0000256" key="5">
    <source>
        <dbReference type="ARBA" id="ARBA00022980"/>
    </source>
</evidence>
<keyword evidence="4" id="KW-0809">Transit peptide</keyword>
<organism evidence="11 12">
    <name type="scientific">Pleurodeles waltl</name>
    <name type="common">Iberian ribbed newt</name>
    <dbReference type="NCBI Taxonomy" id="8319"/>
    <lineage>
        <taxon>Eukaryota</taxon>
        <taxon>Metazoa</taxon>
        <taxon>Chordata</taxon>
        <taxon>Craniata</taxon>
        <taxon>Vertebrata</taxon>
        <taxon>Euteleostomi</taxon>
        <taxon>Amphibia</taxon>
        <taxon>Batrachia</taxon>
        <taxon>Caudata</taxon>
        <taxon>Salamandroidea</taxon>
        <taxon>Salamandridae</taxon>
        <taxon>Pleurodelinae</taxon>
        <taxon>Pleurodeles</taxon>
    </lineage>
</organism>
<keyword evidence="3" id="KW-0597">Phosphoprotein</keyword>
<evidence type="ECO:0000256" key="7">
    <source>
        <dbReference type="ARBA" id="ARBA00023274"/>
    </source>
</evidence>
<evidence type="ECO:0000256" key="10">
    <source>
        <dbReference type="ARBA" id="ARBA00035515"/>
    </source>
</evidence>
<keyword evidence="7" id="KW-0687">Ribonucleoprotein</keyword>
<dbReference type="Gene3D" id="4.10.640.10">
    <property type="entry name" value="Ribosomal protein S18"/>
    <property type="match status" value="1"/>
</dbReference>
<dbReference type="InterPro" id="IPR001648">
    <property type="entry name" value="Ribosomal_bS18"/>
</dbReference>
<dbReference type="FunFam" id="4.10.640.10:FF:000008">
    <property type="entry name" value="28S ribosomal protein S18b, mitochondrial"/>
    <property type="match status" value="1"/>
</dbReference>
<protein>
    <recommendedName>
        <fullName evidence="9">Small ribosomal subunit protein mS40</fullName>
    </recommendedName>
    <alternativeName>
        <fullName evidence="8">28S ribosomal protein S18-2, mitochondrial</fullName>
    </alternativeName>
    <alternativeName>
        <fullName evidence="10">28S ribosomal protein S18b, mitochondrial</fullName>
    </alternativeName>
</protein>
<keyword evidence="6" id="KW-0496">Mitochondrion</keyword>
<dbReference type="InterPro" id="IPR036870">
    <property type="entry name" value="Ribosomal_bS18_sf"/>
</dbReference>
<dbReference type="PANTHER" id="PTHR13329">
    <property type="entry name" value="MITOCHONDRIAL RIBOSOMAL PROTEIN S18B"/>
    <property type="match status" value="1"/>
</dbReference>
<comment type="similarity">
    <text evidence="2">Belongs to the bacterial ribosomal protein bS18 family. Mitochondrion-specific ribosomal protein mS40 subfamily.</text>
</comment>
<evidence type="ECO:0000256" key="2">
    <source>
        <dbReference type="ARBA" id="ARBA00006136"/>
    </source>
</evidence>
<dbReference type="Pfam" id="PF01084">
    <property type="entry name" value="Ribosomal_S18"/>
    <property type="match status" value="1"/>
</dbReference>
<evidence type="ECO:0000256" key="3">
    <source>
        <dbReference type="ARBA" id="ARBA00022553"/>
    </source>
</evidence>
<name>A0AAV7R477_PLEWA</name>
<proteinExistence type="inferred from homology"/>
<evidence type="ECO:0000256" key="4">
    <source>
        <dbReference type="ARBA" id="ARBA00022946"/>
    </source>
</evidence>
<evidence type="ECO:0000256" key="9">
    <source>
        <dbReference type="ARBA" id="ARBA00035130"/>
    </source>
</evidence>
<evidence type="ECO:0000256" key="8">
    <source>
        <dbReference type="ARBA" id="ARBA00032055"/>
    </source>
</evidence>
<sequence length="194" mass="22175">MQSLLVRKEPRDAGDAPVTVRLPWLGRPLDQVFSTEVESQEGRNATLTASTATFDTMSRYKEKPWEYLTSEEYLEKYGERPVWADYRRNHKGGIPPQKTRKTCIRGGKVCGNPCPICRDQKLGLHHQNVKLLEQFISPYTGEILHPTRTGVCMKQQKKLTEVIGKARDFGTWGMTGYRCETLTIDPSLLRPVQH</sequence>
<dbReference type="InterPro" id="IPR040054">
    <property type="entry name" value="MRPS18B"/>
</dbReference>
<dbReference type="GO" id="GO:0005763">
    <property type="term" value="C:mitochondrial small ribosomal subunit"/>
    <property type="evidence" value="ECO:0007669"/>
    <property type="project" value="UniProtKB-ARBA"/>
</dbReference>
<dbReference type="PANTHER" id="PTHR13329:SF2">
    <property type="entry name" value="SMALL RIBOSOMAL SUBUNIT PROTEIN MS40"/>
    <property type="match status" value="1"/>
</dbReference>
<dbReference type="SUPFAM" id="SSF46911">
    <property type="entry name" value="Ribosomal protein S18"/>
    <property type="match status" value="1"/>
</dbReference>
<evidence type="ECO:0000256" key="6">
    <source>
        <dbReference type="ARBA" id="ARBA00023128"/>
    </source>
</evidence>
<evidence type="ECO:0000313" key="11">
    <source>
        <dbReference type="EMBL" id="KAJ1147098.1"/>
    </source>
</evidence>
<accession>A0AAV7R477</accession>
<keyword evidence="5" id="KW-0689">Ribosomal protein</keyword>
<dbReference type="EMBL" id="JANPWB010000010">
    <property type="protein sequence ID" value="KAJ1147098.1"/>
    <property type="molecule type" value="Genomic_DNA"/>
</dbReference>
<gene>
    <name evidence="11" type="ORF">NDU88_013345</name>
</gene>
<keyword evidence="12" id="KW-1185">Reference proteome</keyword>
<evidence type="ECO:0000256" key="1">
    <source>
        <dbReference type="ARBA" id="ARBA00004173"/>
    </source>
</evidence>
<dbReference type="GO" id="GO:0032543">
    <property type="term" value="P:mitochondrial translation"/>
    <property type="evidence" value="ECO:0007669"/>
    <property type="project" value="InterPro"/>
</dbReference>
<dbReference type="AlphaFoldDB" id="A0AAV7R477"/>